<evidence type="ECO:0000313" key="1">
    <source>
        <dbReference type="EMBL" id="VAV86993.1"/>
    </source>
</evidence>
<proteinExistence type="predicted"/>
<sequence length="425" mass="46475">MAHIYLDYLDRKMALRGILLTSIAPLFLFAADPSLAADEAKTLVEAITQGKANINFRYRYENVDQDGFAEQANASTLRTKLKYATKPFKGFSGVIEFDNVTRIGAGNYNSTINGKGQFPVVADPQITAVNQAYIAYTGFKNTTLLAGRTALNIDNQRFVGTVGFRQNDQTWDMAGIISKPTENLTLTGGYVWNVNRIFGDEHPFGDLDTNTFLLNSKYTGLALGNITAYGLFIDLNDAAVFGLSSQTLGVRFDGKHKFANGNLTALYEAEFATQSDYKDSPLDYNAQYYHLSAGLSANGWTGKVGYEVLGSDNGIASFQTPLATLHKFNGWADKFLSTPAGGLQDFYGSLFYKFAGDSSVKGLTFGAIYHDFTADIGGDYGSEINLVVKKKIGKNYYGSLIFADYNASGFATDTQKFWITIGADF</sequence>
<gene>
    <name evidence="1" type="ORF">MNBD_ALPHA06-2019</name>
</gene>
<dbReference type="Gene3D" id="2.40.160.10">
    <property type="entry name" value="Porin"/>
    <property type="match status" value="1"/>
</dbReference>
<name>A0A3B0RR18_9ZZZZ</name>
<dbReference type="InterPro" id="IPR023614">
    <property type="entry name" value="Porin_dom_sf"/>
</dbReference>
<protein>
    <recommendedName>
        <fullName evidence="2">Alginate export domain-containing protein</fullName>
    </recommendedName>
</protein>
<dbReference type="EMBL" id="UOEE01000023">
    <property type="protein sequence ID" value="VAV86993.1"/>
    <property type="molecule type" value="Genomic_DNA"/>
</dbReference>
<evidence type="ECO:0008006" key="2">
    <source>
        <dbReference type="Google" id="ProtNLM"/>
    </source>
</evidence>
<dbReference type="AlphaFoldDB" id="A0A3B0RR18"/>
<accession>A0A3B0RR18</accession>
<organism evidence="1">
    <name type="scientific">hydrothermal vent metagenome</name>
    <dbReference type="NCBI Taxonomy" id="652676"/>
    <lineage>
        <taxon>unclassified sequences</taxon>
        <taxon>metagenomes</taxon>
        <taxon>ecological metagenomes</taxon>
    </lineage>
</organism>
<reference evidence="1" key="1">
    <citation type="submission" date="2018-06" db="EMBL/GenBank/DDBJ databases">
        <authorList>
            <person name="Zhirakovskaya E."/>
        </authorList>
    </citation>
    <scope>NUCLEOTIDE SEQUENCE</scope>
</reference>